<keyword evidence="4" id="KW-1185">Reference proteome</keyword>
<reference evidence="3 4" key="1">
    <citation type="submission" date="2019-02" db="EMBL/GenBank/DDBJ databases">
        <title>Deep-cultivation of Planctomycetes and their phenomic and genomic characterization uncovers novel biology.</title>
        <authorList>
            <person name="Wiegand S."/>
            <person name="Jogler M."/>
            <person name="Boedeker C."/>
            <person name="Pinto D."/>
            <person name="Vollmers J."/>
            <person name="Rivas-Marin E."/>
            <person name="Kohn T."/>
            <person name="Peeters S.H."/>
            <person name="Heuer A."/>
            <person name="Rast P."/>
            <person name="Oberbeckmann S."/>
            <person name="Bunk B."/>
            <person name="Jeske O."/>
            <person name="Meyerdierks A."/>
            <person name="Storesund J.E."/>
            <person name="Kallscheuer N."/>
            <person name="Luecker S."/>
            <person name="Lage O.M."/>
            <person name="Pohl T."/>
            <person name="Merkel B.J."/>
            <person name="Hornburger P."/>
            <person name="Mueller R.-W."/>
            <person name="Bruemmer F."/>
            <person name="Labrenz M."/>
            <person name="Spormann A.M."/>
            <person name="Op Den Camp H."/>
            <person name="Overmann J."/>
            <person name="Amann R."/>
            <person name="Jetten M.S.M."/>
            <person name="Mascher T."/>
            <person name="Medema M.H."/>
            <person name="Devos D.P."/>
            <person name="Kaster A.-K."/>
            <person name="Ovreas L."/>
            <person name="Rohde M."/>
            <person name="Galperin M.Y."/>
            <person name="Jogler C."/>
        </authorList>
    </citation>
    <scope>NUCLEOTIDE SEQUENCE [LARGE SCALE GENOMIC DNA]</scope>
    <source>
        <strain evidence="3 4">Pla52n</strain>
    </source>
</reference>
<dbReference type="AlphaFoldDB" id="A0A5C6AWT3"/>
<feature type="chain" id="PRO_5022709307" evidence="1">
    <location>
        <begin position="30"/>
        <end position="327"/>
    </location>
</feature>
<gene>
    <name evidence="3" type="ORF">Pla52n_36240</name>
</gene>
<dbReference type="SMART" id="SM00460">
    <property type="entry name" value="TGc"/>
    <property type="match status" value="1"/>
</dbReference>
<dbReference type="PANTHER" id="PTHR33490">
    <property type="entry name" value="BLR5614 PROTEIN-RELATED"/>
    <property type="match status" value="1"/>
</dbReference>
<feature type="domain" description="Transglutaminase-like" evidence="2">
    <location>
        <begin position="213"/>
        <end position="270"/>
    </location>
</feature>
<evidence type="ECO:0000313" key="3">
    <source>
        <dbReference type="EMBL" id="TWU02574.1"/>
    </source>
</evidence>
<dbReference type="EMBL" id="SJPN01000004">
    <property type="protein sequence ID" value="TWU02574.1"/>
    <property type="molecule type" value="Genomic_DNA"/>
</dbReference>
<protein>
    <submittedName>
        <fullName evidence="3">Transglutaminase-like superfamily protein</fullName>
    </submittedName>
</protein>
<keyword evidence="1" id="KW-0732">Signal</keyword>
<sequence length="327" mass="36813" precursor="true">MKSANTFSRRTLLGAATALACHSSMRCLAQDSQAETTAPSRLTYESPKASRWKIGLILDTPVTCVNVQATFPVPVNWPEQEVTVRSQNIDPRVSKWAVRSIAGGAKQVVLQIPQVVAGTTAEVTFELDIERSRIMPPAKTDDLVIPKKLDRDLMMFMGKSPQIDLTARGILAASKEVAEKEAQSDWERVELIYDYVREKVQYVEGDLKNASDALKDGTGDCEEMTSLFVAMCRNAKVPARMVWIPGHCYPEFYLEDPEGNGHWFPCQAAGTRQFGRMDEYRPVLQKGDRFKVPEKRETVRYVAEFFKCDRRGSGTPRPNFVREQLDV</sequence>
<dbReference type="InterPro" id="IPR002931">
    <property type="entry name" value="Transglutaminase-like"/>
</dbReference>
<dbReference type="InterPro" id="IPR038765">
    <property type="entry name" value="Papain-like_cys_pep_sf"/>
</dbReference>
<dbReference type="Gene3D" id="3.10.620.30">
    <property type="match status" value="1"/>
</dbReference>
<evidence type="ECO:0000313" key="4">
    <source>
        <dbReference type="Proteomes" id="UP000320176"/>
    </source>
</evidence>
<dbReference type="RefSeq" id="WP_146520876.1">
    <property type="nucleotide sequence ID" value="NZ_CP151726.1"/>
</dbReference>
<organism evidence="3 4">
    <name type="scientific">Stieleria varia</name>
    <dbReference type="NCBI Taxonomy" id="2528005"/>
    <lineage>
        <taxon>Bacteria</taxon>
        <taxon>Pseudomonadati</taxon>
        <taxon>Planctomycetota</taxon>
        <taxon>Planctomycetia</taxon>
        <taxon>Pirellulales</taxon>
        <taxon>Pirellulaceae</taxon>
        <taxon>Stieleria</taxon>
    </lineage>
</organism>
<proteinExistence type="predicted"/>
<dbReference type="OrthoDB" id="9804872at2"/>
<feature type="signal peptide" evidence="1">
    <location>
        <begin position="1"/>
        <end position="29"/>
    </location>
</feature>
<dbReference type="PROSITE" id="PS51257">
    <property type="entry name" value="PROKAR_LIPOPROTEIN"/>
    <property type="match status" value="1"/>
</dbReference>
<comment type="caution">
    <text evidence="3">The sequence shown here is derived from an EMBL/GenBank/DDBJ whole genome shotgun (WGS) entry which is preliminary data.</text>
</comment>
<dbReference type="PANTHER" id="PTHR33490:SF3">
    <property type="entry name" value="CONSERVED INTEGRAL MEMBRANE PROTEIN"/>
    <property type="match status" value="1"/>
</dbReference>
<evidence type="ECO:0000259" key="2">
    <source>
        <dbReference type="SMART" id="SM00460"/>
    </source>
</evidence>
<dbReference type="Pfam" id="PF01841">
    <property type="entry name" value="Transglut_core"/>
    <property type="match status" value="1"/>
</dbReference>
<name>A0A5C6AWT3_9BACT</name>
<accession>A0A5C6AWT3</accession>
<dbReference type="Proteomes" id="UP000320176">
    <property type="component" value="Unassembled WGS sequence"/>
</dbReference>
<dbReference type="SUPFAM" id="SSF54001">
    <property type="entry name" value="Cysteine proteinases"/>
    <property type="match status" value="1"/>
</dbReference>
<evidence type="ECO:0000256" key="1">
    <source>
        <dbReference type="SAM" id="SignalP"/>
    </source>
</evidence>